<dbReference type="InterPro" id="IPR051121">
    <property type="entry name" value="FAH"/>
</dbReference>
<dbReference type="FunFam" id="3.90.850.10:FF:000002">
    <property type="entry name" value="2-hydroxyhepta-2,4-diene-1,7-dioate isomerase"/>
    <property type="match status" value="1"/>
</dbReference>
<feature type="region of interest" description="Disordered" evidence="3">
    <location>
        <begin position="1"/>
        <end position="22"/>
    </location>
</feature>
<dbReference type="GO" id="GO:0016853">
    <property type="term" value="F:isomerase activity"/>
    <property type="evidence" value="ECO:0007669"/>
    <property type="project" value="UniProtKB-ARBA"/>
</dbReference>
<dbReference type="PROSITE" id="PS51318">
    <property type="entry name" value="TAT"/>
    <property type="match status" value="1"/>
</dbReference>
<dbReference type="SUPFAM" id="SSF56529">
    <property type="entry name" value="FAH"/>
    <property type="match status" value="1"/>
</dbReference>
<keyword evidence="2" id="KW-0479">Metal-binding</keyword>
<dbReference type="InterPro" id="IPR011234">
    <property type="entry name" value="Fumarylacetoacetase-like_C"/>
</dbReference>
<dbReference type="RefSeq" id="WP_271199632.1">
    <property type="nucleotide sequence ID" value="NZ_BSFL01000001.1"/>
</dbReference>
<reference evidence="5" key="1">
    <citation type="journal article" date="2014" name="Int. J. Syst. Evol. Microbiol.">
        <title>Complete genome sequence of Corynebacterium casei LMG S-19264T (=DSM 44701T), isolated from a smear-ripened cheese.</title>
        <authorList>
            <consortium name="US DOE Joint Genome Institute (JGI-PGF)"/>
            <person name="Walter F."/>
            <person name="Albersmeier A."/>
            <person name="Kalinowski J."/>
            <person name="Ruckert C."/>
        </authorList>
    </citation>
    <scope>NUCLEOTIDE SEQUENCE</scope>
    <source>
        <strain evidence="5">VKM B-2748</strain>
    </source>
</reference>
<dbReference type="Proteomes" id="UP001143309">
    <property type="component" value="Unassembled WGS sequence"/>
</dbReference>
<accession>A0A9W6JK56</accession>
<name>A0A9W6JK56_9HYPH</name>
<sequence length="364" mass="39269">MTQQPQDFRSDHQPPAIAGMLDHPDASRRTVMLGGAALAATVTGVASAQERSSRSSSRGSFEDVATLGARIANLRKDGGYALGVETERGVLDVGATAQSLGLAAPVDVDDLLQNGRGAELRAVIEAAKAEPGKAVLIDLATATFAPLVTRPEKIICMGFNYREHAKETGTPVPKTPPLFNKFNNALNRHGGTIALPTRVARQFDYETELVIVFGKECRDATEENALDFVAGYATGNDFSARDLQTATSQFMIGKTSDGFAPIGPWLVTRDRVPDPNNLKLKTVVNGRSRQDWSTNDMIFNCRQLISFASGIMTLKPGDVMFTGTPQGVIFGEKAPREERRWLEAGDEIVSSLEGLGELRFSLTN</sequence>
<dbReference type="Gene3D" id="3.90.850.10">
    <property type="entry name" value="Fumarylacetoacetase-like, C-terminal domain"/>
    <property type="match status" value="1"/>
</dbReference>
<proteinExistence type="inferred from homology"/>
<dbReference type="EMBL" id="BSFL01000001">
    <property type="protein sequence ID" value="GLK79155.1"/>
    <property type="molecule type" value="Genomic_DNA"/>
</dbReference>
<comment type="similarity">
    <text evidence="1">Belongs to the FAH family.</text>
</comment>
<protein>
    <recommendedName>
        <fullName evidence="4">Fumarylacetoacetase-like C-terminal domain-containing protein</fullName>
    </recommendedName>
</protein>
<dbReference type="InterPro" id="IPR006311">
    <property type="entry name" value="TAT_signal"/>
</dbReference>
<evidence type="ECO:0000313" key="6">
    <source>
        <dbReference type="Proteomes" id="UP001143309"/>
    </source>
</evidence>
<evidence type="ECO:0000256" key="3">
    <source>
        <dbReference type="SAM" id="MobiDB-lite"/>
    </source>
</evidence>
<dbReference type="PANTHER" id="PTHR42796:SF4">
    <property type="entry name" value="FUMARYLACETOACETATE HYDROLASE DOMAIN-CONTAINING PROTEIN 2A"/>
    <property type="match status" value="1"/>
</dbReference>
<dbReference type="PANTHER" id="PTHR42796">
    <property type="entry name" value="FUMARYLACETOACETATE HYDROLASE DOMAIN-CONTAINING PROTEIN 2A-RELATED"/>
    <property type="match status" value="1"/>
</dbReference>
<keyword evidence="6" id="KW-1185">Reference proteome</keyword>
<dbReference type="Pfam" id="PF01557">
    <property type="entry name" value="FAA_hydrolase"/>
    <property type="match status" value="1"/>
</dbReference>
<evidence type="ECO:0000256" key="2">
    <source>
        <dbReference type="ARBA" id="ARBA00022723"/>
    </source>
</evidence>
<dbReference type="GO" id="GO:0019752">
    <property type="term" value="P:carboxylic acid metabolic process"/>
    <property type="evidence" value="ECO:0007669"/>
    <property type="project" value="UniProtKB-ARBA"/>
</dbReference>
<evidence type="ECO:0000256" key="1">
    <source>
        <dbReference type="ARBA" id="ARBA00010211"/>
    </source>
</evidence>
<gene>
    <name evidence="5" type="ORF">GCM10008174_08960</name>
</gene>
<evidence type="ECO:0000313" key="5">
    <source>
        <dbReference type="EMBL" id="GLK79155.1"/>
    </source>
</evidence>
<dbReference type="GO" id="GO:0046872">
    <property type="term" value="F:metal ion binding"/>
    <property type="evidence" value="ECO:0007669"/>
    <property type="project" value="UniProtKB-KW"/>
</dbReference>
<evidence type="ECO:0000259" key="4">
    <source>
        <dbReference type="Pfam" id="PF01557"/>
    </source>
</evidence>
<organism evidence="5 6">
    <name type="scientific">Methylopila turkensis</name>
    <dbReference type="NCBI Taxonomy" id="1437816"/>
    <lineage>
        <taxon>Bacteria</taxon>
        <taxon>Pseudomonadati</taxon>
        <taxon>Pseudomonadota</taxon>
        <taxon>Alphaproteobacteria</taxon>
        <taxon>Hyphomicrobiales</taxon>
        <taxon>Methylopilaceae</taxon>
        <taxon>Methylopila</taxon>
    </lineage>
</organism>
<dbReference type="InterPro" id="IPR036663">
    <property type="entry name" value="Fumarylacetoacetase_C_sf"/>
</dbReference>
<reference evidence="5" key="2">
    <citation type="submission" date="2023-01" db="EMBL/GenBank/DDBJ databases">
        <authorList>
            <person name="Sun Q."/>
            <person name="Evtushenko L."/>
        </authorList>
    </citation>
    <scope>NUCLEOTIDE SEQUENCE</scope>
    <source>
        <strain evidence="5">VKM B-2748</strain>
    </source>
</reference>
<comment type="caution">
    <text evidence="5">The sequence shown here is derived from an EMBL/GenBank/DDBJ whole genome shotgun (WGS) entry which is preliminary data.</text>
</comment>
<feature type="domain" description="Fumarylacetoacetase-like C-terminal" evidence="4">
    <location>
        <begin position="153"/>
        <end position="360"/>
    </location>
</feature>
<dbReference type="AlphaFoldDB" id="A0A9W6JK56"/>